<comment type="similarity">
    <text evidence="5">Belongs to the protein kinase superfamily. STE Ser/Thr protein kinase family. MAP kinase kinase subfamily.</text>
</comment>
<comment type="catalytic activity">
    <reaction evidence="9">
        <text>L-tyrosyl-[protein] + ATP = O-phospho-L-tyrosyl-[protein] + ADP + H(+)</text>
        <dbReference type="Rhea" id="RHEA:10596"/>
        <dbReference type="Rhea" id="RHEA-COMP:10136"/>
        <dbReference type="Rhea" id="RHEA-COMP:20101"/>
        <dbReference type="ChEBI" id="CHEBI:15378"/>
        <dbReference type="ChEBI" id="CHEBI:30616"/>
        <dbReference type="ChEBI" id="CHEBI:46858"/>
        <dbReference type="ChEBI" id="CHEBI:61978"/>
        <dbReference type="ChEBI" id="CHEBI:456216"/>
        <dbReference type="EC" id="2.7.12.2"/>
    </reaction>
</comment>
<feature type="region of interest" description="Disordered" evidence="10">
    <location>
        <begin position="1486"/>
        <end position="1508"/>
    </location>
</feature>
<evidence type="ECO:0000256" key="6">
    <source>
        <dbReference type="ARBA" id="ARBA00038999"/>
    </source>
</evidence>
<gene>
    <name evidence="12" type="ORF">CSUI_000114</name>
</gene>
<feature type="region of interest" description="Disordered" evidence="10">
    <location>
        <begin position="671"/>
        <end position="696"/>
    </location>
</feature>
<dbReference type="PROSITE" id="PS00108">
    <property type="entry name" value="PROTEIN_KINASE_ST"/>
    <property type="match status" value="1"/>
</dbReference>
<reference evidence="12 13" key="1">
    <citation type="journal article" date="2017" name="Int. J. Parasitol.">
        <title>The genome of the protozoan parasite Cystoisospora suis and a reverse vaccinology approach to identify vaccine candidates.</title>
        <authorList>
            <person name="Palmieri N."/>
            <person name="Shrestha A."/>
            <person name="Ruttkowski B."/>
            <person name="Beck T."/>
            <person name="Vogl C."/>
            <person name="Tomley F."/>
            <person name="Blake D.P."/>
            <person name="Joachim A."/>
        </authorList>
    </citation>
    <scope>NUCLEOTIDE SEQUENCE [LARGE SCALE GENOMIC DNA]</scope>
    <source>
        <strain evidence="12 13">Wien I</strain>
    </source>
</reference>
<feature type="region of interest" description="Disordered" evidence="10">
    <location>
        <begin position="607"/>
        <end position="631"/>
    </location>
</feature>
<feature type="region of interest" description="Disordered" evidence="10">
    <location>
        <begin position="2178"/>
        <end position="2203"/>
    </location>
</feature>
<dbReference type="Gene3D" id="1.10.510.10">
    <property type="entry name" value="Transferase(Phosphotransferase) domain 1"/>
    <property type="match status" value="2"/>
</dbReference>
<evidence type="ECO:0000256" key="2">
    <source>
        <dbReference type="ARBA" id="ARBA00022741"/>
    </source>
</evidence>
<accession>A0A2C6L2A2</accession>
<evidence type="ECO:0000259" key="11">
    <source>
        <dbReference type="PROSITE" id="PS50011"/>
    </source>
</evidence>
<evidence type="ECO:0000256" key="1">
    <source>
        <dbReference type="ARBA" id="ARBA00022679"/>
    </source>
</evidence>
<evidence type="ECO:0000256" key="4">
    <source>
        <dbReference type="ARBA" id="ARBA00022840"/>
    </source>
</evidence>
<dbReference type="PANTHER" id="PTHR48013:SF9">
    <property type="entry name" value="DUAL SPECIFICITY MITOGEN-ACTIVATED PROTEIN KINASE KINASE 5"/>
    <property type="match status" value="1"/>
</dbReference>
<keyword evidence="3 12" id="KW-0418">Kinase</keyword>
<feature type="region of interest" description="Disordered" evidence="10">
    <location>
        <begin position="1340"/>
        <end position="1379"/>
    </location>
</feature>
<evidence type="ECO:0000256" key="5">
    <source>
        <dbReference type="ARBA" id="ARBA00038035"/>
    </source>
</evidence>
<dbReference type="SMART" id="SM00220">
    <property type="entry name" value="S_TKc"/>
    <property type="match status" value="1"/>
</dbReference>
<feature type="compositionally biased region" description="Basic and acidic residues" evidence="10">
    <location>
        <begin position="2081"/>
        <end position="2099"/>
    </location>
</feature>
<comment type="catalytic activity">
    <reaction evidence="7">
        <text>L-seryl-[protein] + ATP = O-phospho-L-seryl-[protein] + ADP + H(+)</text>
        <dbReference type="Rhea" id="RHEA:17989"/>
        <dbReference type="Rhea" id="RHEA-COMP:9863"/>
        <dbReference type="Rhea" id="RHEA-COMP:11604"/>
        <dbReference type="ChEBI" id="CHEBI:15378"/>
        <dbReference type="ChEBI" id="CHEBI:29999"/>
        <dbReference type="ChEBI" id="CHEBI:30616"/>
        <dbReference type="ChEBI" id="CHEBI:83421"/>
        <dbReference type="ChEBI" id="CHEBI:456216"/>
        <dbReference type="EC" id="2.7.12.2"/>
    </reaction>
</comment>
<dbReference type="InterPro" id="IPR000719">
    <property type="entry name" value="Prot_kinase_dom"/>
</dbReference>
<feature type="region of interest" description="Disordered" evidence="10">
    <location>
        <begin position="2059"/>
        <end position="2106"/>
    </location>
</feature>
<feature type="region of interest" description="Disordered" evidence="10">
    <location>
        <begin position="1686"/>
        <end position="1706"/>
    </location>
</feature>
<name>A0A2C6L2A2_9APIC</name>
<organism evidence="12 13">
    <name type="scientific">Cystoisospora suis</name>
    <dbReference type="NCBI Taxonomy" id="483139"/>
    <lineage>
        <taxon>Eukaryota</taxon>
        <taxon>Sar</taxon>
        <taxon>Alveolata</taxon>
        <taxon>Apicomplexa</taxon>
        <taxon>Conoidasida</taxon>
        <taxon>Coccidia</taxon>
        <taxon>Eucoccidiorida</taxon>
        <taxon>Eimeriorina</taxon>
        <taxon>Sarcocystidae</taxon>
        <taxon>Cystoisospora</taxon>
    </lineage>
</organism>
<protein>
    <recommendedName>
        <fullName evidence="6">mitogen-activated protein kinase kinase</fullName>
        <ecNumber evidence="6">2.7.12.2</ecNumber>
    </recommendedName>
</protein>
<dbReference type="EC" id="2.7.12.2" evidence="6"/>
<feature type="domain" description="Protein kinase" evidence="11">
    <location>
        <begin position="2007"/>
        <end position="2304"/>
    </location>
</feature>
<proteinExistence type="inferred from homology"/>
<dbReference type="SUPFAM" id="SSF56112">
    <property type="entry name" value="Protein kinase-like (PK-like)"/>
    <property type="match status" value="2"/>
</dbReference>
<dbReference type="OrthoDB" id="332480at2759"/>
<comment type="catalytic activity">
    <reaction evidence="8">
        <text>L-threonyl-[protein] + ATP = O-phospho-L-threonyl-[protein] + ADP + H(+)</text>
        <dbReference type="Rhea" id="RHEA:46608"/>
        <dbReference type="Rhea" id="RHEA-COMP:11060"/>
        <dbReference type="Rhea" id="RHEA-COMP:11605"/>
        <dbReference type="ChEBI" id="CHEBI:15378"/>
        <dbReference type="ChEBI" id="CHEBI:30013"/>
        <dbReference type="ChEBI" id="CHEBI:30616"/>
        <dbReference type="ChEBI" id="CHEBI:61977"/>
        <dbReference type="ChEBI" id="CHEBI:456216"/>
        <dbReference type="EC" id="2.7.12.2"/>
    </reaction>
</comment>
<dbReference type="PROSITE" id="PS50011">
    <property type="entry name" value="PROTEIN_KINASE_DOM"/>
    <property type="match status" value="2"/>
</dbReference>
<evidence type="ECO:0000256" key="7">
    <source>
        <dbReference type="ARBA" id="ARBA00049014"/>
    </source>
</evidence>
<dbReference type="GO" id="GO:0004708">
    <property type="term" value="F:MAP kinase kinase activity"/>
    <property type="evidence" value="ECO:0007669"/>
    <property type="project" value="UniProtKB-EC"/>
</dbReference>
<dbReference type="Pfam" id="PF00069">
    <property type="entry name" value="Pkinase"/>
    <property type="match status" value="2"/>
</dbReference>
<dbReference type="VEuPathDB" id="ToxoDB:CSUI_000114"/>
<dbReference type="InterPro" id="IPR008271">
    <property type="entry name" value="Ser/Thr_kinase_AS"/>
</dbReference>
<feature type="region of interest" description="Disordered" evidence="10">
    <location>
        <begin position="1278"/>
        <end position="1313"/>
    </location>
</feature>
<keyword evidence="13" id="KW-1185">Reference proteome</keyword>
<feature type="domain" description="Protein kinase" evidence="11">
    <location>
        <begin position="1392"/>
        <end position="1816"/>
    </location>
</feature>
<dbReference type="InterPro" id="IPR011009">
    <property type="entry name" value="Kinase-like_dom_sf"/>
</dbReference>
<sequence>MMERFRPPPLVAQLGTTSSSYHSSEDLRISTTSSSSSPTDVRRSPTVPGLSSAGSPHCCRVEGSHECDSQGAPVGTNSSSLNHPPGADNHGLIPFPCEHYTCTSSSTCLCKACQTPPSAAAPVDVLGWDAYLNCVQVSSASACLQQPLAPQLSTRPAETVVSSTCLPGPKWGRKKRLPRAISESYAAAIDVENLTSMAGDLLQGYSQFDRRRDGAWGRPSGVRCPSCSAGAHLYGSIAAAFPDMIDQQRANADPKQLKLGPDAVSPASRKYFASADTRSNRGAKKGVPRTRDCLVSNALLEFAADGAGAIMSVGGSQAVLCRDSRVGDCSQQSVPYLSNALCQSRGEGDTVGHQQHSQASGAASRFASELVSGRLAWSGEAVAASTLLGFCERSGSVYSLASEPSPRPEFYDEKPDTLQLTSCIQFSSSKRLSGASCNFALSSPTSVTWSMPFPCPPASFSLPHRAFKKAAYRLSAVALDGVQLGLRSSHQPETAVSPTTSDIQRYKKPCGLSGGKSLIPTRSAALPFETRGMGMPLATPPTGSVTGASEVATQQDCNWPGTALVCCQLERGGGAPPCTSKLAEGGRWPEEGAGVLEGVVHLALQKSEGGTREKTDGRARERTEAAWTGAERESKCRAGEIRRSCLRSVEEALTRDTREEGLLAAGLLQTSRSSCSPGNKRTRSSPPRTGSTATGPSLCHGDFDWIRSRIVGKGRSARVYIVPHKASGVAVAVKEIHVGCFDLYRRVDAVTKTNRYQLASEIKAHRLISYCMNISSFAFLCNVRRIKDIGATSRSSSAWPSLEAELSTQANIFAFSGFLPSSFFLFSSERARLSRTPSPLAPSLSPSVTLCCPLEENEAFRASGRIPSWSLLPSSSALLVPSSAFAQRLSASHVASLSLANRSPNSNSHTRSGCPCTSVSPFNQSLSCGLSPSASVSLRDYVPLPVHAASISLFRPLLPPPGPSVSNMRTALHSSDGPLSSSFPVMSLHVFPVQKCKLSTAGAPGPALRRNIEKLNPFSFKFRVNRCLQRRVACEAKTCSVSLASHLLSANSTSCEPEADGSCGRGVRVSMPDVFPPCALLSDVSQEQQLAHGEKRSSAASLACFRNWYHRQSPSPRVASSFSPGCRLPCFLVPFLGAYRWAEKRGGCVHVLLELMEAGSLSDLLNVLRNIRRHCRTNICRGQRGRRVLTIESPCHCSWEGARWTKGEKARDARSCREDYVTAVEKVPLPGNMPTTELVLMSTERAGTLQGNAAGGHTDARAPQSLRYEGTAAAIEQQQVASTTVPREDQETCAKRYGPKLPNGSSLLPTLSGGRLTSPDAKYQTFHWPVFHKEAGLSEGWESRDAGRRAKNRSFRSPLFESRRQGQPRVDKDPEETSAPRWYSLESRLSCSHFMDHDGEKADGGHQSGTRKDCIGGAACRPLEASRVMNRTCVRARLASSSHLASDCTIRPSCKTRIRHKSLHQDDRGSEEASRCAGCFPSCGSGMESRGTTGSEEIPGGQLEPLGTWDPERQEAWSKRRRKRMHAARARRRMESAVFEGCLEKGVIPECMLKLIAFQVLSGLAFLHEHRCIHRDVKPPNILINSQGIVKLADFGISRFLDSVKGDSLTFVGTELYMSPERLHRFAPVRTTPSVYSHQARHRHPAGNTPSCIPPAKLNPGTGNSTDVANLGSDRTILRGVSIARATRDRSSEQGIEFEPPSSTGAVSVFEDRSNAVSGSCRAPRPVDIAASSDCGPDSKIHGSVGPQVPKVQVTSVGAETDSWFARDRQPAFLRNRHTYGANCVANRLPQCACAPDSPERVSAPESMEPPNTEFWSMPGMLDVSRRKCSGLEGNYVAHPKVVMTRAPDVAVGSSSVPGTALRGDLGDTAVPSTVSGHPGTLMADGGLFSGLDGVDEICRETSSRQVKRLRSPALQVSISTQAHPSSHPSKTATTLESAVSDFGHENGSNSRVFEPSLCRGCHTGDLVRSRSTPLNGKRVNFCIDSNSRVDCNPASPDNRNALVYHSDFFSRETPGVAGDTASTRCTSTASLCKSTLSGAADRKVSFLTSFTSTFSELRAPCSPSSVPQSTDAEAGSTPRTPDRHPNEVESNKVLKTAETRQTCCGNSNPVKILPVSRTTERNVMVPSEGGVVLTENSPPGKSVMESHGHAGNVGRATGQGVTSDGSAFPGVVRLEQRAGARKATNGERNAPRSRANNKRGGSVERAWRRALAELDKAQDSCAYSFPSDVWSLGIVLFELATLEHPFPSGLSCGLNDEDVLQLLQERLGDGRRSYELRDFLFASLRVRPSKRSTAEELLLHPWLLEGMATLDCFKRYSFLL</sequence>
<evidence type="ECO:0000256" key="9">
    <source>
        <dbReference type="ARBA" id="ARBA00051693"/>
    </source>
</evidence>
<feature type="compositionally biased region" description="Low complexity" evidence="10">
    <location>
        <begin position="29"/>
        <end position="39"/>
    </location>
</feature>
<feature type="compositionally biased region" description="Basic and acidic residues" evidence="10">
    <location>
        <begin position="609"/>
        <end position="631"/>
    </location>
</feature>
<dbReference type="EMBL" id="MIGC01000045">
    <property type="protein sequence ID" value="PHJ26030.1"/>
    <property type="molecule type" value="Genomic_DNA"/>
</dbReference>
<feature type="compositionally biased region" description="Basic and acidic residues" evidence="10">
    <location>
        <begin position="1361"/>
        <end position="1372"/>
    </location>
</feature>
<keyword evidence="1" id="KW-0808">Transferase</keyword>
<dbReference type="PANTHER" id="PTHR48013">
    <property type="entry name" value="DUAL SPECIFICITY MITOGEN-ACTIVATED PROTEIN KINASE KINASE 5-RELATED"/>
    <property type="match status" value="1"/>
</dbReference>
<comment type="caution">
    <text evidence="12">The sequence shown here is derived from an EMBL/GenBank/DDBJ whole genome shotgun (WGS) entry which is preliminary data.</text>
</comment>
<evidence type="ECO:0000256" key="10">
    <source>
        <dbReference type="SAM" id="MobiDB-lite"/>
    </source>
</evidence>
<keyword evidence="2" id="KW-0547">Nucleotide-binding</keyword>
<evidence type="ECO:0000256" key="8">
    <source>
        <dbReference type="ARBA" id="ARBA00049299"/>
    </source>
</evidence>
<feature type="compositionally biased region" description="Polar residues" evidence="10">
    <location>
        <begin position="671"/>
        <end position="695"/>
    </location>
</feature>
<evidence type="ECO:0000313" key="12">
    <source>
        <dbReference type="EMBL" id="PHJ26030.1"/>
    </source>
</evidence>
<dbReference type="Proteomes" id="UP000221165">
    <property type="component" value="Unassembled WGS sequence"/>
</dbReference>
<dbReference type="GO" id="GO:0005524">
    <property type="term" value="F:ATP binding"/>
    <property type="evidence" value="ECO:0007669"/>
    <property type="project" value="UniProtKB-KW"/>
</dbReference>
<keyword evidence="4" id="KW-0067">ATP-binding</keyword>
<dbReference type="GeneID" id="94423559"/>
<evidence type="ECO:0000313" key="13">
    <source>
        <dbReference type="Proteomes" id="UP000221165"/>
    </source>
</evidence>
<feature type="region of interest" description="Disordered" evidence="10">
    <location>
        <begin position="1"/>
        <end position="57"/>
    </location>
</feature>
<evidence type="ECO:0000256" key="3">
    <source>
        <dbReference type="ARBA" id="ARBA00022777"/>
    </source>
</evidence>
<dbReference type="RefSeq" id="XP_067927676.1">
    <property type="nucleotide sequence ID" value="XM_068060348.1"/>
</dbReference>
<feature type="compositionally biased region" description="Polar residues" evidence="10">
    <location>
        <begin position="2063"/>
        <end position="2072"/>
    </location>
</feature>